<feature type="binding site" evidence="3">
    <location>
        <position position="272"/>
    </location>
    <ligand>
        <name>Zn(2+)</name>
        <dbReference type="ChEBI" id="CHEBI:29105"/>
    </ligand>
</feature>
<comment type="subcellular location">
    <subcellularLocation>
        <location evidence="3">Cytoplasm</location>
    </subcellularLocation>
</comment>
<dbReference type="Gene3D" id="3.40.50.300">
    <property type="entry name" value="P-loop containing nucleotide triphosphate hydrolases"/>
    <property type="match status" value="1"/>
</dbReference>
<accession>A0ABM5MBW2</accession>
<comment type="function">
    <text evidence="3">One of several proteins that assist in the late maturation steps of the functional core of the 30S ribosomal subunit. Helps release RbfA from mature subunits. May play a role in the assembly of ribosomal proteins into the subunit. Circularly permuted GTPase that catalyzes slow GTP hydrolysis, GTPase activity is stimulated by the 30S ribosomal subunit.</text>
</comment>
<feature type="domain" description="CP-type G" evidence="5">
    <location>
        <begin position="84"/>
        <end position="243"/>
    </location>
</feature>
<dbReference type="CDD" id="cd01854">
    <property type="entry name" value="YjeQ_EngC"/>
    <property type="match status" value="1"/>
</dbReference>
<evidence type="ECO:0000256" key="3">
    <source>
        <dbReference type="HAMAP-Rule" id="MF_01820"/>
    </source>
</evidence>
<dbReference type="Proteomes" id="UP000000490">
    <property type="component" value="Chromosome"/>
</dbReference>
<protein>
    <recommendedName>
        <fullName evidence="3">Small ribosomal subunit biogenesis GTPase RsgA</fullName>
        <ecNumber evidence="3">3.6.1.-</ecNumber>
    </recommendedName>
</protein>
<keyword evidence="7" id="KW-1185">Reference proteome</keyword>
<keyword evidence="3" id="KW-0963">Cytoplasm</keyword>
<evidence type="ECO:0000313" key="7">
    <source>
        <dbReference type="Proteomes" id="UP000000490"/>
    </source>
</evidence>
<dbReference type="EMBL" id="CP002872">
    <property type="protein sequence ID" value="AEI36691.1"/>
    <property type="molecule type" value="Genomic_DNA"/>
</dbReference>
<gene>
    <name evidence="3" type="primary">rsgA</name>
    <name evidence="6" type="ordered locus">F7308_1767</name>
</gene>
<keyword evidence="2 3" id="KW-0342">GTP-binding</keyword>
<dbReference type="Pfam" id="PF03193">
    <property type="entry name" value="RsgA_GTPase"/>
    <property type="match status" value="1"/>
</dbReference>
<comment type="cofactor">
    <cofactor evidence="3">
        <name>Zn(2+)</name>
        <dbReference type="ChEBI" id="CHEBI:29105"/>
    </cofactor>
    <text evidence="3">Binds 1 zinc ion per subunit.</text>
</comment>
<dbReference type="Gene3D" id="1.10.40.50">
    <property type="entry name" value="Probable gtpase engc, domain 3"/>
    <property type="match status" value="1"/>
</dbReference>
<keyword evidence="3" id="KW-0378">Hydrolase</keyword>
<keyword evidence="3" id="KW-0862">Zinc</keyword>
<dbReference type="InterPro" id="IPR027417">
    <property type="entry name" value="P-loop_NTPase"/>
</dbReference>
<name>A0ABM5MBW2_FRAST</name>
<keyword evidence="3" id="KW-0694">RNA-binding</keyword>
<feature type="binding site" evidence="3">
    <location>
        <begin position="131"/>
        <end position="134"/>
    </location>
    <ligand>
        <name>GTP</name>
        <dbReference type="ChEBI" id="CHEBI:37565"/>
    </ligand>
</feature>
<dbReference type="PANTHER" id="PTHR32120">
    <property type="entry name" value="SMALL RIBOSOMAL SUBUNIT BIOGENESIS GTPASE RSGA"/>
    <property type="match status" value="1"/>
</dbReference>
<keyword evidence="3" id="KW-0690">Ribosome biogenesis</keyword>
<keyword evidence="3" id="KW-0479">Metal-binding</keyword>
<dbReference type="EC" id="3.6.1.-" evidence="3"/>
<organism evidence="6 7">
    <name type="scientific">Francisella salina</name>
    <dbReference type="NCBI Taxonomy" id="573569"/>
    <lineage>
        <taxon>Bacteria</taxon>
        <taxon>Pseudomonadati</taxon>
        <taxon>Pseudomonadota</taxon>
        <taxon>Gammaproteobacteria</taxon>
        <taxon>Thiotrichales</taxon>
        <taxon>Francisellaceae</taxon>
        <taxon>Francisella</taxon>
    </lineage>
</organism>
<dbReference type="NCBIfam" id="TIGR00157">
    <property type="entry name" value="ribosome small subunit-dependent GTPase A"/>
    <property type="match status" value="1"/>
</dbReference>
<dbReference type="HAMAP" id="MF_01820">
    <property type="entry name" value="GTPase_RsgA"/>
    <property type="match status" value="1"/>
</dbReference>
<feature type="binding site" evidence="3">
    <location>
        <position position="274"/>
    </location>
    <ligand>
        <name>Zn(2+)</name>
        <dbReference type="ChEBI" id="CHEBI:29105"/>
    </ligand>
</feature>
<evidence type="ECO:0000256" key="1">
    <source>
        <dbReference type="ARBA" id="ARBA00022741"/>
    </source>
</evidence>
<comment type="similarity">
    <text evidence="3">Belongs to the TRAFAC class YlqF/YawG GTPase family. RsgA subfamily.</text>
</comment>
<comment type="subunit">
    <text evidence="3">Monomer. Associates with 30S ribosomal subunit, binds 16S rRNA.</text>
</comment>
<comment type="caution">
    <text evidence="3">Lacks conserved residue(s) required for the propagation of feature annotation.</text>
</comment>
<dbReference type="PROSITE" id="PS51721">
    <property type="entry name" value="G_CP"/>
    <property type="match status" value="1"/>
</dbReference>
<evidence type="ECO:0000313" key="6">
    <source>
        <dbReference type="EMBL" id="AEI36691.1"/>
    </source>
</evidence>
<feature type="domain" description="EngC GTPase" evidence="4">
    <location>
        <begin position="92"/>
        <end position="241"/>
    </location>
</feature>
<evidence type="ECO:0000259" key="5">
    <source>
        <dbReference type="PROSITE" id="PS51721"/>
    </source>
</evidence>
<dbReference type="InterPro" id="IPR010914">
    <property type="entry name" value="RsgA_GTPase_dom"/>
</dbReference>
<dbReference type="PANTHER" id="PTHR32120:SF11">
    <property type="entry name" value="SMALL RIBOSOMAL SUBUNIT BIOGENESIS GTPASE RSGA 1, MITOCHONDRIAL-RELATED"/>
    <property type="match status" value="1"/>
</dbReference>
<proteinExistence type="inferred from homology"/>
<dbReference type="PROSITE" id="PS50936">
    <property type="entry name" value="ENGC_GTPASE"/>
    <property type="match status" value="1"/>
</dbReference>
<keyword evidence="3" id="KW-0699">rRNA-binding</keyword>
<feature type="binding site" evidence="3">
    <location>
        <position position="267"/>
    </location>
    <ligand>
        <name>Zn(2+)</name>
        <dbReference type="ChEBI" id="CHEBI:29105"/>
    </ligand>
</feature>
<reference evidence="6" key="1">
    <citation type="submission" date="2011-05" db="EMBL/GenBank/DDBJ databases">
        <authorList>
            <person name="Kuske C.R."/>
            <person name="Challacombe J.F."/>
            <person name="Siddaramappa S."/>
            <person name="Petersen J.M."/>
            <person name="Bruce D.C."/>
        </authorList>
    </citation>
    <scope>NUCLEOTIDE SEQUENCE</scope>
    <source>
        <strain evidence="6">TX077308</strain>
    </source>
</reference>
<keyword evidence="1 3" id="KW-0547">Nucleotide-binding</keyword>
<sequence length="309" mass="34872">MLIINFNKKIIHNISLQGKIITNFGGNISVKLTSGEKVSALLRSHLKGELTVGDNVELEYTNSTYVIAKLLDRKNLIARPNQYQRKNKNIAANIDSAVIIIAHSPAPVEHYIDRYLAALHNSNIEPIIVINKIDDQKEKDKKYIQDLANVYQEIGYKVFYTSAQNNIGIDNLLEELKNKTSIFLGQSGVGKSETLNTILGTKITATTAVSDSTKKGRHTTTCSTLYEIDDTTSIIDSPGIREFGLWHITKEELFDGFLDFKKYKGMCQFRNCSHEEGSRGCEIVEQVKRGHINPVRFKNYHRILAEIKN</sequence>
<evidence type="ECO:0000259" key="4">
    <source>
        <dbReference type="PROSITE" id="PS50936"/>
    </source>
</evidence>
<evidence type="ECO:0000256" key="2">
    <source>
        <dbReference type="ARBA" id="ARBA00023134"/>
    </source>
</evidence>
<dbReference type="SUPFAM" id="SSF52540">
    <property type="entry name" value="P-loop containing nucleoside triphosphate hydrolases"/>
    <property type="match status" value="1"/>
</dbReference>
<feature type="binding site" evidence="3">
    <location>
        <position position="281"/>
    </location>
    <ligand>
        <name>Zn(2+)</name>
        <dbReference type="ChEBI" id="CHEBI:29105"/>
    </ligand>
</feature>
<dbReference type="InterPro" id="IPR004881">
    <property type="entry name" value="Ribosome_biogen_GTPase_RsgA"/>
</dbReference>
<dbReference type="InterPro" id="IPR030378">
    <property type="entry name" value="G_CP_dom"/>
</dbReference>